<dbReference type="InterPro" id="IPR036388">
    <property type="entry name" value="WH-like_DNA-bd_sf"/>
</dbReference>
<reference evidence="1 2" key="1">
    <citation type="submission" date="2018-06" db="EMBL/GenBank/DDBJ databases">
        <title>Mucibacter soli gen. nov., sp. nov., a new member of the family Chitinophagaceae producing mucin.</title>
        <authorList>
            <person name="Kim M.-K."/>
            <person name="Park S."/>
            <person name="Kim T.-S."/>
            <person name="Joung Y."/>
            <person name="Han J.-H."/>
            <person name="Kim S.B."/>
        </authorList>
    </citation>
    <scope>NUCLEOTIDE SEQUENCE [LARGE SCALE GENOMIC DNA]</scope>
    <source>
        <strain evidence="1 2">R1-15</strain>
    </source>
</reference>
<dbReference type="Proteomes" id="UP000248745">
    <property type="component" value="Unassembled WGS sequence"/>
</dbReference>
<dbReference type="AlphaFoldDB" id="A0A2W2AYY0"/>
<name>A0A2W2AYY0_9BACT</name>
<dbReference type="InterPro" id="IPR010921">
    <property type="entry name" value="Trp_repressor/repl_initiator"/>
</dbReference>
<gene>
    <name evidence="1" type="ORF">DN068_10160</name>
</gene>
<evidence type="ECO:0000313" key="2">
    <source>
        <dbReference type="Proteomes" id="UP000248745"/>
    </source>
</evidence>
<feature type="non-terminal residue" evidence="1">
    <location>
        <position position="68"/>
    </location>
</feature>
<organism evidence="1 2">
    <name type="scientific">Taibaiella soli</name>
    <dbReference type="NCBI Taxonomy" id="1649169"/>
    <lineage>
        <taxon>Bacteria</taxon>
        <taxon>Pseudomonadati</taxon>
        <taxon>Bacteroidota</taxon>
        <taxon>Chitinophagia</taxon>
        <taxon>Chitinophagales</taxon>
        <taxon>Chitinophagaceae</taxon>
        <taxon>Taibaiella</taxon>
    </lineage>
</organism>
<dbReference type="SUPFAM" id="SSF48295">
    <property type="entry name" value="TrpR-like"/>
    <property type="match status" value="1"/>
</dbReference>
<dbReference type="GO" id="GO:0043565">
    <property type="term" value="F:sequence-specific DNA binding"/>
    <property type="evidence" value="ECO:0007669"/>
    <property type="project" value="InterPro"/>
</dbReference>
<sequence length="68" mass="7880">MNKGQFRVPKRTQKDYSLAFKLQLVDEIEKGALSQSEAQLKYGIQGNSTILIWLRKHGILDWNSKQTM</sequence>
<dbReference type="Gene3D" id="1.10.10.10">
    <property type="entry name" value="Winged helix-like DNA-binding domain superfamily/Winged helix DNA-binding domain"/>
    <property type="match status" value="1"/>
</dbReference>
<dbReference type="EMBL" id="QKTW01000015">
    <property type="protein sequence ID" value="PZF73224.1"/>
    <property type="molecule type" value="Genomic_DNA"/>
</dbReference>
<keyword evidence="2" id="KW-1185">Reference proteome</keyword>
<comment type="caution">
    <text evidence="1">The sequence shown here is derived from an EMBL/GenBank/DDBJ whole genome shotgun (WGS) entry which is preliminary data.</text>
</comment>
<dbReference type="OrthoDB" id="853599at2"/>
<evidence type="ECO:0000313" key="1">
    <source>
        <dbReference type="EMBL" id="PZF73224.1"/>
    </source>
</evidence>
<accession>A0A2W2AYY0</accession>
<protein>
    <submittedName>
        <fullName evidence="1">IS3 family transposase</fullName>
    </submittedName>
</protein>
<proteinExistence type="predicted"/>